<sequence length="515" mass="60039">MMGHQPIYQNKLFITGFNLDKRIRQDHLLRKILEKIDFDFIYDEVKDSYGYNGNVSVPPPVILKMMLLLFLYNVRSERELISTIPVRLDWLWFLGYDLEDEIPNHSVLSKARTRWGVKAFKNFFEWIVWQCVKAGLVDGRKGFVDASLIDADASNNSVVDTHKLEKYLNKSYQRLENRLDEIKASKKTPADSRHISTTDPDASITRHSIGKPKLRYKTHRAVDEKHEVITATKVSPGSVDDGHVLEDMIDAHEHNTQRKLETVVADSKYGTKDNYLLCNDRKIKAHIPSIEKTHRGSGRRKGIFPKEAFAYDPKMDIFLCPAGEALRKKSYNKKRKYYEYKASAAACAQCKLRSKCTRSKDGRSLKRHVRQEELDVMLKKAESRKARRDIKHRQDLSERSFAWSTRYGYKRARWRNLWRMEIQDFLIAAVQNITILIKQPKDKMSKSNVRMEEVRTCQQKRTQFRDMGAAFSRLYGFNSILSGIILLITLSQNIARSVRLKFRLQNPFEQQPVEG</sequence>
<dbReference type="InterPro" id="IPR025668">
    <property type="entry name" value="Tnp_DDE_dom"/>
</dbReference>
<dbReference type="Proteomes" id="UP000650524">
    <property type="component" value="Unassembled WGS sequence"/>
</dbReference>
<dbReference type="InterPro" id="IPR047629">
    <property type="entry name" value="IS1182_transpos"/>
</dbReference>
<organism evidence="5 6">
    <name type="scientific">Candidatus Desulfacyla euxinica</name>
    <dbReference type="NCBI Taxonomy" id="2841693"/>
    <lineage>
        <taxon>Bacteria</taxon>
        <taxon>Deltaproteobacteria</taxon>
        <taxon>Candidatus Desulfacyla</taxon>
    </lineage>
</organism>
<proteinExistence type="predicted"/>
<evidence type="ECO:0000259" key="3">
    <source>
        <dbReference type="Pfam" id="PF05598"/>
    </source>
</evidence>
<dbReference type="PANTHER" id="PTHR33408:SF2">
    <property type="entry name" value="TRANSPOSASE DDE DOMAIN-CONTAINING PROTEIN"/>
    <property type="match status" value="1"/>
</dbReference>
<name>A0A8J6N308_9DELT</name>
<protein>
    <submittedName>
        <fullName evidence="5">IS1182 family transposase</fullName>
    </submittedName>
</protein>
<feature type="compositionally biased region" description="Basic and acidic residues" evidence="1">
    <location>
        <begin position="186"/>
        <end position="196"/>
    </location>
</feature>
<feature type="domain" description="Transposase DDE" evidence="4">
    <location>
        <begin position="319"/>
        <end position="434"/>
    </location>
</feature>
<keyword evidence="2" id="KW-1133">Transmembrane helix</keyword>
<feature type="region of interest" description="Disordered" evidence="1">
    <location>
        <begin position="186"/>
        <end position="206"/>
    </location>
</feature>
<evidence type="ECO:0000256" key="2">
    <source>
        <dbReference type="SAM" id="Phobius"/>
    </source>
</evidence>
<evidence type="ECO:0000256" key="1">
    <source>
        <dbReference type="SAM" id="MobiDB-lite"/>
    </source>
</evidence>
<reference evidence="5 6" key="1">
    <citation type="submission" date="2020-08" db="EMBL/GenBank/DDBJ databases">
        <title>Bridging the membrane lipid divide: bacteria of the FCB group superphylum have the potential to synthesize archaeal ether lipids.</title>
        <authorList>
            <person name="Villanueva L."/>
            <person name="Von Meijenfeldt F.A.B."/>
            <person name="Westbye A.B."/>
            <person name="Yadav S."/>
            <person name="Hopmans E.C."/>
            <person name="Dutilh B.E."/>
            <person name="Sinninghe Damste J.S."/>
        </authorList>
    </citation>
    <scope>NUCLEOTIDE SEQUENCE [LARGE SCALE GENOMIC DNA]</scope>
    <source>
        <strain evidence="5">NIOZ-UU27</strain>
    </source>
</reference>
<dbReference type="PANTHER" id="PTHR33408">
    <property type="entry name" value="TRANSPOSASE"/>
    <property type="match status" value="1"/>
</dbReference>
<dbReference type="Pfam" id="PF05598">
    <property type="entry name" value="DUF772"/>
    <property type="match status" value="1"/>
</dbReference>
<keyword evidence="2" id="KW-0812">Transmembrane</keyword>
<accession>A0A8J6N308</accession>
<dbReference type="EMBL" id="JACNJD010000277">
    <property type="protein sequence ID" value="MBC8178390.1"/>
    <property type="molecule type" value="Genomic_DNA"/>
</dbReference>
<feature type="transmembrane region" description="Helical" evidence="2">
    <location>
        <begin position="474"/>
        <end position="495"/>
    </location>
</feature>
<gene>
    <name evidence="5" type="ORF">H8E19_13370</name>
</gene>
<feature type="domain" description="Transposase InsH N-terminal" evidence="3">
    <location>
        <begin position="18"/>
        <end position="114"/>
    </location>
</feature>
<dbReference type="AlphaFoldDB" id="A0A8J6N308"/>
<keyword evidence="2" id="KW-0472">Membrane</keyword>
<evidence type="ECO:0000313" key="5">
    <source>
        <dbReference type="EMBL" id="MBC8178390.1"/>
    </source>
</evidence>
<evidence type="ECO:0000313" key="6">
    <source>
        <dbReference type="Proteomes" id="UP000650524"/>
    </source>
</evidence>
<evidence type="ECO:0000259" key="4">
    <source>
        <dbReference type="Pfam" id="PF13751"/>
    </source>
</evidence>
<dbReference type="InterPro" id="IPR008490">
    <property type="entry name" value="Transposase_InsH_N"/>
</dbReference>
<dbReference type="Pfam" id="PF13751">
    <property type="entry name" value="DDE_Tnp_1_6"/>
    <property type="match status" value="1"/>
</dbReference>
<dbReference type="NCBIfam" id="NF033551">
    <property type="entry name" value="transpos_IS1182"/>
    <property type="match status" value="1"/>
</dbReference>
<comment type="caution">
    <text evidence="5">The sequence shown here is derived from an EMBL/GenBank/DDBJ whole genome shotgun (WGS) entry which is preliminary data.</text>
</comment>